<evidence type="ECO:0000313" key="3">
    <source>
        <dbReference type="Proteomes" id="UP000193560"/>
    </source>
</evidence>
<evidence type="ECO:0000256" key="1">
    <source>
        <dbReference type="SAM" id="MobiDB-lite"/>
    </source>
</evidence>
<dbReference type="Proteomes" id="UP000193560">
    <property type="component" value="Unassembled WGS sequence"/>
</dbReference>
<accession>A0A1X2IAI5</accession>
<dbReference type="OrthoDB" id="2384637at2759"/>
<comment type="caution">
    <text evidence="2">The sequence shown here is derived from an EMBL/GenBank/DDBJ whole genome shotgun (WGS) entry which is preliminary data.</text>
</comment>
<organism evidence="2 3">
    <name type="scientific">Absidia repens</name>
    <dbReference type="NCBI Taxonomy" id="90262"/>
    <lineage>
        <taxon>Eukaryota</taxon>
        <taxon>Fungi</taxon>
        <taxon>Fungi incertae sedis</taxon>
        <taxon>Mucoromycota</taxon>
        <taxon>Mucoromycotina</taxon>
        <taxon>Mucoromycetes</taxon>
        <taxon>Mucorales</taxon>
        <taxon>Cunninghamellaceae</taxon>
        <taxon>Absidia</taxon>
    </lineage>
</organism>
<evidence type="ECO:0000313" key="2">
    <source>
        <dbReference type="EMBL" id="ORZ12779.1"/>
    </source>
</evidence>
<sequence length="174" mass="18758">MSDLSWCTHCDNAISHFSESLYCSEQCLRADALRNHPLLGYTYPEFVDFPKPYPRQNNSDSIMSTGLPSATLPTRNSSDSIRTLPTLSTSHSSCQSSPALSACDSTSTSTTTMTATPPPIHLPPAISMEKSQNTKSSSMPSSSSNCIPSFLQMGASSATTALSRPFVVDYRPVH</sequence>
<feature type="compositionally biased region" description="Polar residues" evidence="1">
    <location>
        <begin position="57"/>
        <end position="87"/>
    </location>
</feature>
<feature type="compositionally biased region" description="Low complexity" evidence="1">
    <location>
        <begin position="105"/>
        <end position="115"/>
    </location>
</feature>
<name>A0A1X2IAI5_9FUNG</name>
<dbReference type="InterPro" id="IPR024368">
    <property type="entry name" value="Ecl1/2/3"/>
</dbReference>
<reference evidence="2 3" key="1">
    <citation type="submission" date="2016-07" db="EMBL/GenBank/DDBJ databases">
        <title>Pervasive Adenine N6-methylation of Active Genes in Fungi.</title>
        <authorList>
            <consortium name="DOE Joint Genome Institute"/>
            <person name="Mondo S.J."/>
            <person name="Dannebaum R.O."/>
            <person name="Kuo R.C."/>
            <person name="Labutti K."/>
            <person name="Haridas S."/>
            <person name="Kuo A."/>
            <person name="Salamov A."/>
            <person name="Ahrendt S.R."/>
            <person name="Lipzen A."/>
            <person name="Sullivan W."/>
            <person name="Andreopoulos W.B."/>
            <person name="Clum A."/>
            <person name="Lindquist E."/>
            <person name="Daum C."/>
            <person name="Ramamoorthy G.K."/>
            <person name="Gryganskyi A."/>
            <person name="Culley D."/>
            <person name="Magnuson J.K."/>
            <person name="James T.Y."/>
            <person name="O'Malley M.A."/>
            <person name="Stajich J.E."/>
            <person name="Spatafora J.W."/>
            <person name="Visel A."/>
            <person name="Grigoriev I.V."/>
        </authorList>
    </citation>
    <scope>NUCLEOTIDE SEQUENCE [LARGE SCALE GENOMIC DNA]</scope>
    <source>
        <strain evidence="2 3">NRRL 1336</strain>
    </source>
</reference>
<feature type="compositionally biased region" description="Low complexity" evidence="1">
    <location>
        <begin position="88"/>
        <end position="97"/>
    </location>
</feature>
<dbReference type="EMBL" id="MCGE01000018">
    <property type="protein sequence ID" value="ORZ12779.1"/>
    <property type="molecule type" value="Genomic_DNA"/>
</dbReference>
<proteinExistence type="predicted"/>
<keyword evidence="3" id="KW-1185">Reference proteome</keyword>
<dbReference type="Pfam" id="PF12855">
    <property type="entry name" value="Ecl1"/>
    <property type="match status" value="1"/>
</dbReference>
<gene>
    <name evidence="2" type="ORF">BCR42DRAFT_419954</name>
</gene>
<feature type="region of interest" description="Disordered" evidence="1">
    <location>
        <begin position="57"/>
        <end position="144"/>
    </location>
</feature>
<dbReference type="AlphaFoldDB" id="A0A1X2IAI5"/>
<protein>
    <submittedName>
        <fullName evidence="2">Uncharacterized protein</fullName>
    </submittedName>
</protein>